<reference evidence="1" key="2">
    <citation type="journal article" date="2019" name="IMA Fungus">
        <title>Genome sequencing and comparison of five Tilletia species to identify candidate genes for the detection of regulated species infecting wheat.</title>
        <authorList>
            <person name="Nguyen H.D.T."/>
            <person name="Sultana T."/>
            <person name="Kesanakurti P."/>
            <person name="Hambleton S."/>
        </authorList>
    </citation>
    <scope>NUCLEOTIDE SEQUENCE</scope>
    <source>
        <strain evidence="1">DAOMC 236416</strain>
    </source>
</reference>
<organism evidence="1 2">
    <name type="scientific">Tilletia indica</name>
    <dbReference type="NCBI Taxonomy" id="43049"/>
    <lineage>
        <taxon>Eukaryota</taxon>
        <taxon>Fungi</taxon>
        <taxon>Dikarya</taxon>
        <taxon>Basidiomycota</taxon>
        <taxon>Ustilaginomycotina</taxon>
        <taxon>Exobasidiomycetes</taxon>
        <taxon>Tilletiales</taxon>
        <taxon>Tilletiaceae</taxon>
        <taxon>Tilletia</taxon>
    </lineage>
</organism>
<reference evidence="1" key="1">
    <citation type="submission" date="2016-04" db="EMBL/GenBank/DDBJ databases">
        <authorList>
            <person name="Nguyen H.D."/>
            <person name="Samba Siva P."/>
            <person name="Cullis J."/>
            <person name="Levesque C.A."/>
            <person name="Hambleton S."/>
        </authorList>
    </citation>
    <scope>NUCLEOTIDE SEQUENCE</scope>
    <source>
        <strain evidence="1">DAOMC 236416</strain>
    </source>
</reference>
<protein>
    <submittedName>
        <fullName evidence="1">Uncharacterized protein</fullName>
    </submittedName>
</protein>
<dbReference type="AlphaFoldDB" id="A0A177TPK8"/>
<keyword evidence="2" id="KW-1185">Reference proteome</keyword>
<evidence type="ECO:0000313" key="2">
    <source>
        <dbReference type="Proteomes" id="UP000077521"/>
    </source>
</evidence>
<name>A0A177TPK8_9BASI</name>
<accession>A0A177TPK8</accession>
<dbReference type="EMBL" id="LWDF02000417">
    <property type="protein sequence ID" value="KAE8248976.1"/>
    <property type="molecule type" value="Genomic_DNA"/>
</dbReference>
<comment type="caution">
    <text evidence="1">The sequence shown here is derived from an EMBL/GenBank/DDBJ whole genome shotgun (WGS) entry which is preliminary data.</text>
</comment>
<gene>
    <name evidence="1" type="ORF">A4X13_0g5396</name>
</gene>
<dbReference type="Proteomes" id="UP000077521">
    <property type="component" value="Unassembled WGS sequence"/>
</dbReference>
<evidence type="ECO:0000313" key="1">
    <source>
        <dbReference type="EMBL" id="KAE8248976.1"/>
    </source>
</evidence>
<sequence length="148" mass="16341">MDPGAKVPWHGPVMQTAFDLAFERILATDADVILLFAGSSRKRFGIKFKADLIQRRTAVDLSETLGAPSIGLHVENRFRIVVFGLHPTACLYRKRDDQQDVEFEALQQLTASLRAVHFVITGDTCSSSTHLRLGSLANCGQFLGRGKL</sequence>
<proteinExistence type="predicted"/>